<dbReference type="Proteomes" id="UP000605676">
    <property type="component" value="Unassembled WGS sequence"/>
</dbReference>
<comment type="caution">
    <text evidence="1">The sequence shown here is derived from an EMBL/GenBank/DDBJ whole genome shotgun (WGS) entry which is preliminary data.</text>
</comment>
<evidence type="ECO:0000313" key="1">
    <source>
        <dbReference type="EMBL" id="MBK3517794.1"/>
    </source>
</evidence>
<accession>A0ABS1HJD7</accession>
<proteinExistence type="predicted"/>
<dbReference type="PROSITE" id="PS51257">
    <property type="entry name" value="PROKAR_LIPOPROTEIN"/>
    <property type="match status" value="1"/>
</dbReference>
<evidence type="ECO:0000313" key="2">
    <source>
        <dbReference type="Proteomes" id="UP000605676"/>
    </source>
</evidence>
<sequence length="253" mass="28809">MKKTYKIFVSLLVIISFYACQEELMERPGSELPHEGNVCEVDLTYTNFSEPVEVPLKSTTNEDEIQHNYITTGYIVDIHELYNPETGMFEDKRFENVDLTDPQITFSAIGWFGIEVTHPEYDDRASGKKAYYIVNRKDMPVVEVGEYEIPLELDQVSVHLANGTGQIFDSQIYNASINGVKVEDYNVPVYVPKELDYVVSVLFRHSYEDVMVHNNGLAGQAFYHLVHDQTVDSGIEFELSTFKLPEKGEGIGN</sequence>
<keyword evidence="2" id="KW-1185">Reference proteome</keyword>
<evidence type="ECO:0008006" key="3">
    <source>
        <dbReference type="Google" id="ProtNLM"/>
    </source>
</evidence>
<protein>
    <recommendedName>
        <fullName evidence="3">NigD-like C-terminal beta sandwich domain-containing protein</fullName>
    </recommendedName>
</protein>
<reference evidence="1 2" key="1">
    <citation type="submission" date="2021-01" db="EMBL/GenBank/DDBJ databases">
        <title>Carboxyliciviraga sp.nov., isolated from coastal sediments.</title>
        <authorList>
            <person name="Lu D."/>
            <person name="Zhang T."/>
        </authorList>
    </citation>
    <scope>NUCLEOTIDE SEQUENCE [LARGE SCALE GENOMIC DNA]</scope>
    <source>
        <strain evidence="1 2">N1Y132</strain>
    </source>
</reference>
<organism evidence="1 2">
    <name type="scientific">Carboxylicivirga marina</name>
    <dbReference type="NCBI Taxonomy" id="2800988"/>
    <lineage>
        <taxon>Bacteria</taxon>
        <taxon>Pseudomonadati</taxon>
        <taxon>Bacteroidota</taxon>
        <taxon>Bacteroidia</taxon>
        <taxon>Marinilabiliales</taxon>
        <taxon>Marinilabiliaceae</taxon>
        <taxon>Carboxylicivirga</taxon>
    </lineage>
</organism>
<name>A0ABS1HJD7_9BACT</name>
<gene>
    <name evidence="1" type="ORF">JIV24_10665</name>
</gene>
<dbReference type="EMBL" id="JAENRR010000022">
    <property type="protein sequence ID" value="MBK3517794.1"/>
    <property type="molecule type" value="Genomic_DNA"/>
</dbReference>
<dbReference type="RefSeq" id="WP_200465024.1">
    <property type="nucleotide sequence ID" value="NZ_JAENRR010000022.1"/>
</dbReference>